<dbReference type="Pfam" id="PF09851">
    <property type="entry name" value="SHOCT"/>
    <property type="match status" value="1"/>
</dbReference>
<sequence>MQKVLIPIFAAASAALAPGAVLAQAPSDADRYAYGQHMMWGGGWFFGPLFMILFLAVLIAAVVILARWAGGPWQITVPPHHAPPGRTPLDILKERFARGEIDKDEFEERRRVLGE</sequence>
<organism evidence="4 5">
    <name type="scientific">Mesorhizobium tianshanense</name>
    <dbReference type="NCBI Taxonomy" id="39844"/>
    <lineage>
        <taxon>Bacteria</taxon>
        <taxon>Pseudomonadati</taxon>
        <taxon>Pseudomonadota</taxon>
        <taxon>Alphaproteobacteria</taxon>
        <taxon>Hyphomicrobiales</taxon>
        <taxon>Phyllobacteriaceae</taxon>
        <taxon>Mesorhizobium</taxon>
    </lineage>
</organism>
<dbReference type="AlphaFoldDB" id="A0A562N705"/>
<keyword evidence="1" id="KW-0812">Transmembrane</keyword>
<keyword evidence="1" id="KW-0472">Membrane</keyword>
<dbReference type="InterPro" id="IPR018649">
    <property type="entry name" value="SHOCT"/>
</dbReference>
<feature type="domain" description="SHOCT" evidence="3">
    <location>
        <begin position="87"/>
        <end position="113"/>
    </location>
</feature>
<gene>
    <name evidence="4" type="ORF">IQ26_05544</name>
</gene>
<feature type="chain" id="PRO_5021942458" evidence="2">
    <location>
        <begin position="24"/>
        <end position="115"/>
    </location>
</feature>
<evidence type="ECO:0000259" key="3">
    <source>
        <dbReference type="Pfam" id="PF09851"/>
    </source>
</evidence>
<evidence type="ECO:0000313" key="4">
    <source>
        <dbReference type="EMBL" id="TWI27893.1"/>
    </source>
</evidence>
<keyword evidence="1" id="KW-1133">Transmembrane helix</keyword>
<evidence type="ECO:0000313" key="5">
    <source>
        <dbReference type="Proteomes" id="UP000317122"/>
    </source>
</evidence>
<dbReference type="RefSeq" id="WP_145721541.1">
    <property type="nucleotide sequence ID" value="NZ_BSPF01000109.1"/>
</dbReference>
<proteinExistence type="predicted"/>
<evidence type="ECO:0000256" key="1">
    <source>
        <dbReference type="SAM" id="Phobius"/>
    </source>
</evidence>
<name>A0A562N705_9HYPH</name>
<protein>
    <submittedName>
        <fullName evidence="4">Putative membrane protein</fullName>
    </submittedName>
</protein>
<reference evidence="4 5" key="1">
    <citation type="journal article" date="2015" name="Stand. Genomic Sci.">
        <title>Genomic Encyclopedia of Bacterial and Archaeal Type Strains, Phase III: the genomes of soil and plant-associated and newly described type strains.</title>
        <authorList>
            <person name="Whitman W.B."/>
            <person name="Woyke T."/>
            <person name="Klenk H.P."/>
            <person name="Zhou Y."/>
            <person name="Lilburn T.G."/>
            <person name="Beck B.J."/>
            <person name="De Vos P."/>
            <person name="Vandamme P."/>
            <person name="Eisen J.A."/>
            <person name="Garrity G."/>
            <person name="Hugenholtz P."/>
            <person name="Kyrpides N.C."/>
        </authorList>
    </citation>
    <scope>NUCLEOTIDE SEQUENCE [LARGE SCALE GENOMIC DNA]</scope>
    <source>
        <strain evidence="4 5">CGMCC 1.2546</strain>
    </source>
</reference>
<dbReference type="Proteomes" id="UP000317122">
    <property type="component" value="Unassembled WGS sequence"/>
</dbReference>
<keyword evidence="5" id="KW-1185">Reference proteome</keyword>
<dbReference type="OrthoDB" id="1123500at2"/>
<feature type="transmembrane region" description="Helical" evidence="1">
    <location>
        <begin position="39"/>
        <end position="66"/>
    </location>
</feature>
<comment type="caution">
    <text evidence="4">The sequence shown here is derived from an EMBL/GenBank/DDBJ whole genome shotgun (WGS) entry which is preliminary data.</text>
</comment>
<feature type="signal peptide" evidence="2">
    <location>
        <begin position="1"/>
        <end position="23"/>
    </location>
</feature>
<dbReference type="EMBL" id="VLKT01000042">
    <property type="protein sequence ID" value="TWI27893.1"/>
    <property type="molecule type" value="Genomic_DNA"/>
</dbReference>
<keyword evidence="2" id="KW-0732">Signal</keyword>
<evidence type="ECO:0000256" key="2">
    <source>
        <dbReference type="SAM" id="SignalP"/>
    </source>
</evidence>
<accession>A0A562N705</accession>